<evidence type="ECO:0000313" key="2">
    <source>
        <dbReference type="Proteomes" id="UP001304125"/>
    </source>
</evidence>
<sequence length="165" mass="18332">MRISVFESAPLQGVILALRGVDREVAAQLRKATRQVVEPVWRREVAQQAHTRLEVKVLSDTARASVSSANVTLKAGTLARKTSSGTPAWVLAMGAEFGGYKSTRYLTISKRGKQFKQRLGTRFKRPNHKGYVVYQAAAKAIPRIASLWAQTTVRTFHEIVEKGVR</sequence>
<protein>
    <submittedName>
        <fullName evidence="1">Uncharacterized protein</fullName>
    </submittedName>
</protein>
<dbReference type="AlphaFoldDB" id="A0AA96J8N3"/>
<accession>A0AA96J8N3</accession>
<reference evidence="1 2" key="1">
    <citation type="submission" date="2023-09" db="EMBL/GenBank/DDBJ databases">
        <title>Demequina sp. a novel bacteria isolated from Capsicum annuum.</title>
        <authorList>
            <person name="Humaira Z."/>
            <person name="Lee J."/>
            <person name="Cho D."/>
        </authorList>
    </citation>
    <scope>NUCLEOTIDE SEQUENCE [LARGE SCALE GENOMIC DNA]</scope>
    <source>
        <strain evidence="1 2">OYTSA14</strain>
    </source>
</reference>
<name>A0AA96J8N3_9MICO</name>
<organism evidence="1 2">
    <name type="scientific">Demequina capsici</name>
    <dbReference type="NCBI Taxonomy" id="3075620"/>
    <lineage>
        <taxon>Bacteria</taxon>
        <taxon>Bacillati</taxon>
        <taxon>Actinomycetota</taxon>
        <taxon>Actinomycetes</taxon>
        <taxon>Micrococcales</taxon>
        <taxon>Demequinaceae</taxon>
        <taxon>Demequina</taxon>
    </lineage>
</organism>
<proteinExistence type="predicted"/>
<keyword evidence="2" id="KW-1185">Reference proteome</keyword>
<gene>
    <name evidence="1" type="ORF">RN606_03590</name>
</gene>
<dbReference type="Proteomes" id="UP001304125">
    <property type="component" value="Chromosome"/>
</dbReference>
<evidence type="ECO:0000313" key="1">
    <source>
        <dbReference type="EMBL" id="WNM25243.1"/>
    </source>
</evidence>
<dbReference type="EMBL" id="CP134879">
    <property type="protein sequence ID" value="WNM25243.1"/>
    <property type="molecule type" value="Genomic_DNA"/>
</dbReference>
<dbReference type="RefSeq" id="WP_313500047.1">
    <property type="nucleotide sequence ID" value="NZ_CP134879.1"/>
</dbReference>